<evidence type="ECO:0000256" key="2">
    <source>
        <dbReference type="ARBA" id="ARBA00022448"/>
    </source>
</evidence>
<feature type="transmembrane region" description="Helical" evidence="7">
    <location>
        <begin position="97"/>
        <end position="115"/>
    </location>
</feature>
<comment type="subcellular location">
    <subcellularLocation>
        <location evidence="1">Endomembrane system</location>
        <topology evidence="1">Multi-pass membrane protein</topology>
    </subcellularLocation>
</comment>
<dbReference type="RefSeq" id="WP_033190948.1">
    <property type="nucleotide sequence ID" value="NZ_CP014334.2"/>
</dbReference>
<feature type="transmembrane region" description="Helical" evidence="7">
    <location>
        <begin position="168"/>
        <end position="190"/>
    </location>
</feature>
<evidence type="ECO:0000313" key="8">
    <source>
        <dbReference type="EMBL" id="AMW32603.1"/>
    </source>
</evidence>
<dbReference type="GO" id="GO:0012505">
    <property type="term" value="C:endomembrane system"/>
    <property type="evidence" value="ECO:0007669"/>
    <property type="project" value="UniProtKB-SubCell"/>
</dbReference>
<evidence type="ECO:0000256" key="1">
    <source>
        <dbReference type="ARBA" id="ARBA00004127"/>
    </source>
</evidence>
<evidence type="ECO:0000256" key="4">
    <source>
        <dbReference type="ARBA" id="ARBA00022967"/>
    </source>
</evidence>
<dbReference type="PIRSF" id="PIRSF006102">
    <property type="entry name" value="NQR_DE"/>
    <property type="match status" value="1"/>
</dbReference>
<evidence type="ECO:0000313" key="9">
    <source>
        <dbReference type="Proteomes" id="UP000093740"/>
    </source>
</evidence>
<protein>
    <submittedName>
        <fullName evidence="8">NADH:ubiquinone reductase (Na(+)-transporting) subunit D</fullName>
    </submittedName>
</protein>
<dbReference type="GO" id="GO:0005886">
    <property type="term" value="C:plasma membrane"/>
    <property type="evidence" value="ECO:0007669"/>
    <property type="project" value="TreeGrafter"/>
</dbReference>
<keyword evidence="9" id="KW-1185">Reference proteome</keyword>
<dbReference type="PANTHER" id="PTHR30586">
    <property type="entry name" value="ELECTRON TRANSPORT COMPLEX PROTEIN RNFE"/>
    <property type="match status" value="1"/>
</dbReference>
<dbReference type="NCBIfam" id="NF006777">
    <property type="entry name" value="PRK09292.1"/>
    <property type="match status" value="1"/>
</dbReference>
<proteinExistence type="predicted"/>
<name>A0AAI8GCV5_FERIS</name>
<evidence type="ECO:0000256" key="3">
    <source>
        <dbReference type="ARBA" id="ARBA00022692"/>
    </source>
</evidence>
<keyword evidence="6 7" id="KW-0472">Membrane</keyword>
<dbReference type="PANTHER" id="PTHR30586:SF1">
    <property type="entry name" value="NA(+)-TRANSLOCATING NADH-QUINONE REDUCTASE SUBUNIT D"/>
    <property type="match status" value="1"/>
</dbReference>
<dbReference type="InterPro" id="IPR003667">
    <property type="entry name" value="NqrDE/RnfAE"/>
</dbReference>
<feature type="transmembrane region" description="Helical" evidence="7">
    <location>
        <begin position="12"/>
        <end position="32"/>
    </location>
</feature>
<gene>
    <name evidence="8" type="ORF">NA23_04450</name>
</gene>
<evidence type="ECO:0000256" key="6">
    <source>
        <dbReference type="ARBA" id="ARBA00023136"/>
    </source>
</evidence>
<accession>A0AAI8GCV5</accession>
<feature type="transmembrane region" description="Helical" evidence="7">
    <location>
        <begin position="127"/>
        <end position="148"/>
    </location>
</feature>
<keyword evidence="4" id="KW-1278">Translocase</keyword>
<dbReference type="KEGG" id="fia:NA23_04450"/>
<dbReference type="Proteomes" id="UP000093740">
    <property type="component" value="Chromosome"/>
</dbReference>
<dbReference type="EMBL" id="CP014334">
    <property type="protein sequence ID" value="AMW32603.1"/>
    <property type="molecule type" value="Genomic_DNA"/>
</dbReference>
<keyword evidence="3 7" id="KW-0812">Transmembrane</keyword>
<feature type="transmembrane region" description="Helical" evidence="7">
    <location>
        <begin position="38"/>
        <end position="58"/>
    </location>
</feature>
<evidence type="ECO:0000256" key="7">
    <source>
        <dbReference type="SAM" id="Phobius"/>
    </source>
</evidence>
<reference evidence="8 9" key="1">
    <citation type="journal article" date="2015" name="Stand. Genomic Sci.">
        <title>Genome sequence of a native-feather degrading extremely thermophilic Eubacterium, Fervidobacterium islandicum AW-1.</title>
        <authorList>
            <person name="Lee Y.J."/>
            <person name="Jeong H."/>
            <person name="Park G.S."/>
            <person name="Kwak Y."/>
            <person name="Lee S.J."/>
            <person name="Lee S.J."/>
            <person name="Park M.K."/>
            <person name="Kim J.Y."/>
            <person name="Kang H.K."/>
            <person name="Shin J.H."/>
            <person name="Lee D.W."/>
        </authorList>
    </citation>
    <scope>NUCLEOTIDE SEQUENCE [LARGE SCALE GENOMIC DNA]</scope>
    <source>
        <strain evidence="8 9">AW-1</strain>
    </source>
</reference>
<organism evidence="8 9">
    <name type="scientific">Fervidobacterium islandicum</name>
    <dbReference type="NCBI Taxonomy" id="2423"/>
    <lineage>
        <taxon>Bacteria</taxon>
        <taxon>Thermotogati</taxon>
        <taxon>Thermotogota</taxon>
        <taxon>Thermotogae</taxon>
        <taxon>Thermotogales</taxon>
        <taxon>Fervidobacteriaceae</taxon>
        <taxon>Fervidobacterium</taxon>
    </lineage>
</organism>
<keyword evidence="5 7" id="KW-1133">Transmembrane helix</keyword>
<dbReference type="Pfam" id="PF02508">
    <property type="entry name" value="Rnf-Nqr"/>
    <property type="match status" value="1"/>
</dbReference>
<evidence type="ECO:0000256" key="5">
    <source>
        <dbReference type="ARBA" id="ARBA00022989"/>
    </source>
</evidence>
<sequence length="211" mass="23386">MSDFKKILKNNFWLENPVIVQILGICSTLAVTNNLRNTLIMTIGVTLVTALSNFTISAMRNLIPRKVRMITQVLVISFYVIMVDIVLRAYVPDVSKALGPYVGLIITNCIIMGRAEAFAQGNRPLISFWDGFTAGLGYMFVLVVVAFFRELLGFGTVLGIQVLPASFPKWTIMVMPPSAFFVLASFVWIARGMQIKKDVNQTSQPSGGEKK</sequence>
<keyword evidence="2" id="KW-0813">Transport</keyword>
<dbReference type="NCBIfam" id="NF009070">
    <property type="entry name" value="PRK12405.1"/>
    <property type="match status" value="1"/>
</dbReference>
<feature type="transmembrane region" description="Helical" evidence="7">
    <location>
        <begin position="70"/>
        <end position="91"/>
    </location>
</feature>
<dbReference type="AlphaFoldDB" id="A0AAI8GCV5"/>